<feature type="non-terminal residue" evidence="1">
    <location>
        <position position="231"/>
    </location>
</feature>
<organism evidence="1 2">
    <name type="scientific">Tuber borchii</name>
    <name type="common">White truffle</name>
    <dbReference type="NCBI Taxonomy" id="42251"/>
    <lineage>
        <taxon>Eukaryota</taxon>
        <taxon>Fungi</taxon>
        <taxon>Dikarya</taxon>
        <taxon>Ascomycota</taxon>
        <taxon>Pezizomycotina</taxon>
        <taxon>Pezizomycetes</taxon>
        <taxon>Pezizales</taxon>
        <taxon>Tuberaceae</taxon>
        <taxon>Tuber</taxon>
    </lineage>
</organism>
<accession>A0A2T6ZKY6</accession>
<dbReference type="AlphaFoldDB" id="A0A2T6ZKY6"/>
<dbReference type="OrthoDB" id="76567at2759"/>
<reference evidence="1 2" key="1">
    <citation type="submission" date="2017-04" db="EMBL/GenBank/DDBJ databases">
        <title>Draft genome sequence of Tuber borchii Vittad., a whitish edible truffle.</title>
        <authorList>
            <consortium name="DOE Joint Genome Institute"/>
            <person name="Murat C."/>
            <person name="Kuo A."/>
            <person name="Barry K.W."/>
            <person name="Clum A."/>
            <person name="Dockter R.B."/>
            <person name="Fauchery L."/>
            <person name="Iotti M."/>
            <person name="Kohler A."/>
            <person name="Labutti K."/>
            <person name="Lindquist E.A."/>
            <person name="Lipzen A."/>
            <person name="Ohm R.A."/>
            <person name="Wang M."/>
            <person name="Grigoriev I.V."/>
            <person name="Zambonelli A."/>
            <person name="Martin F.M."/>
        </authorList>
    </citation>
    <scope>NUCLEOTIDE SEQUENCE [LARGE SCALE GENOMIC DNA]</scope>
    <source>
        <strain evidence="1 2">Tbo3840</strain>
    </source>
</reference>
<dbReference type="Proteomes" id="UP000244722">
    <property type="component" value="Unassembled WGS sequence"/>
</dbReference>
<keyword evidence="2" id="KW-1185">Reference proteome</keyword>
<gene>
    <name evidence="1" type="ORF">B9Z19DRAFT_991424</name>
</gene>
<name>A0A2T6ZKY6_TUBBO</name>
<proteinExistence type="predicted"/>
<protein>
    <submittedName>
        <fullName evidence="1">Uncharacterized protein</fullName>
    </submittedName>
</protein>
<evidence type="ECO:0000313" key="1">
    <source>
        <dbReference type="EMBL" id="PUU76159.1"/>
    </source>
</evidence>
<evidence type="ECO:0000313" key="2">
    <source>
        <dbReference type="Proteomes" id="UP000244722"/>
    </source>
</evidence>
<comment type="caution">
    <text evidence="1">The sequence shown here is derived from an EMBL/GenBank/DDBJ whole genome shotgun (WGS) entry which is preliminary data.</text>
</comment>
<dbReference type="STRING" id="42251.A0A2T6ZKY6"/>
<sequence>MTAINLQAEQLPSGNAGQYAVFSKVTKHQFAKLDRFRDTHCKSLRFLYYENEETLIVKIMAGPAHEITCARFQGMMAFKLAEMGLYDELCDLRTTMYQGIACKKQPDCAFRPLSSRSHKTDWPTFVVECGVSQSIKGLRRDCIWWFENSAAQVKTVLLFAVSEKKKKIHIEQWEMCPEPKCIQTVDIVEADAAGASLQLSFQNLFLREPGKGEVDINFSTEELERFAAYVW</sequence>
<dbReference type="EMBL" id="NESQ01000198">
    <property type="protein sequence ID" value="PUU76159.1"/>
    <property type="molecule type" value="Genomic_DNA"/>
</dbReference>